<keyword evidence="2" id="KW-1185">Reference proteome</keyword>
<accession>A0A1G4B0Q0</accession>
<evidence type="ECO:0000313" key="2">
    <source>
        <dbReference type="Proteomes" id="UP000176998"/>
    </source>
</evidence>
<dbReference type="EMBL" id="MJBS01000090">
    <property type="protein sequence ID" value="OHE94964.1"/>
    <property type="molecule type" value="Genomic_DNA"/>
</dbReference>
<dbReference type="Proteomes" id="UP000176998">
    <property type="component" value="Unassembled WGS sequence"/>
</dbReference>
<name>A0A1G4B0Q0_9PEZI</name>
<evidence type="ECO:0000313" key="1">
    <source>
        <dbReference type="EMBL" id="OHE94964.1"/>
    </source>
</evidence>
<dbReference type="GeneID" id="34562897"/>
<gene>
    <name evidence="1" type="ORF">CORC01_09758</name>
</gene>
<reference evidence="1 2" key="1">
    <citation type="submission" date="2016-09" db="EMBL/GenBank/DDBJ databases">
        <authorList>
            <person name="Capua I."/>
            <person name="De Benedictis P."/>
            <person name="Joannis T."/>
            <person name="Lombin L.H."/>
            <person name="Cattoli G."/>
        </authorList>
    </citation>
    <scope>NUCLEOTIDE SEQUENCE [LARGE SCALE GENOMIC DNA]</scope>
    <source>
        <strain evidence="1 2">IMI 309357</strain>
    </source>
</reference>
<proteinExistence type="predicted"/>
<dbReference type="OrthoDB" id="4851164at2759"/>
<sequence>MADPLSIAGSVGGLLAIAVKVCNTTASFVSSTIDAPESAMQMFQLVDEMRMTLFSVDKKIGSLSTLPSSRKNMIQLDHLSIVITHSVLTLSKLESIICQQDGLRSRIRWALWHEKKVISLLPRLESQKSTLALMMTVLNRQRFIKNEPARVYTNYYLRSYHFRVGHLSETKFHGRIDAYDAVETEL</sequence>
<evidence type="ECO:0008006" key="3">
    <source>
        <dbReference type="Google" id="ProtNLM"/>
    </source>
</evidence>
<comment type="caution">
    <text evidence="1">The sequence shown here is derived from an EMBL/GenBank/DDBJ whole genome shotgun (WGS) entry which is preliminary data.</text>
</comment>
<organism evidence="1 2">
    <name type="scientific">Colletotrichum orchidophilum</name>
    <dbReference type="NCBI Taxonomy" id="1209926"/>
    <lineage>
        <taxon>Eukaryota</taxon>
        <taxon>Fungi</taxon>
        <taxon>Dikarya</taxon>
        <taxon>Ascomycota</taxon>
        <taxon>Pezizomycotina</taxon>
        <taxon>Sordariomycetes</taxon>
        <taxon>Hypocreomycetidae</taxon>
        <taxon>Glomerellales</taxon>
        <taxon>Glomerellaceae</taxon>
        <taxon>Colletotrichum</taxon>
    </lineage>
</organism>
<protein>
    <recommendedName>
        <fullName evidence="3">Fungal N-terminal domain-containing protein</fullName>
    </recommendedName>
</protein>
<dbReference type="STRING" id="1209926.A0A1G4B0Q0"/>
<dbReference type="RefSeq" id="XP_022472126.1">
    <property type="nucleotide sequence ID" value="XM_022621387.1"/>
</dbReference>
<dbReference type="AlphaFoldDB" id="A0A1G4B0Q0"/>